<feature type="compositionally biased region" description="Basic and acidic residues" evidence="1">
    <location>
        <begin position="286"/>
        <end position="295"/>
    </location>
</feature>
<name>A0A8S9K0V5_BRACR</name>
<comment type="caution">
    <text evidence="2">The sequence shown here is derived from an EMBL/GenBank/DDBJ whole genome shotgun (WGS) entry which is preliminary data.</text>
</comment>
<evidence type="ECO:0000313" key="2">
    <source>
        <dbReference type="EMBL" id="KAF2587477.1"/>
    </source>
</evidence>
<feature type="compositionally biased region" description="Basic and acidic residues" evidence="1">
    <location>
        <begin position="256"/>
        <end position="273"/>
    </location>
</feature>
<feature type="compositionally biased region" description="Polar residues" evidence="1">
    <location>
        <begin position="7"/>
        <end position="17"/>
    </location>
</feature>
<protein>
    <submittedName>
        <fullName evidence="2">Uncharacterized protein</fullName>
    </submittedName>
</protein>
<gene>
    <name evidence="2" type="ORF">F2Q70_00036032</name>
</gene>
<evidence type="ECO:0000256" key="1">
    <source>
        <dbReference type="SAM" id="MobiDB-lite"/>
    </source>
</evidence>
<accession>A0A8S9K0V5</accession>
<proteinExistence type="predicted"/>
<feature type="region of interest" description="Disordered" evidence="1">
    <location>
        <begin position="1"/>
        <end position="33"/>
    </location>
</feature>
<feature type="region of interest" description="Disordered" evidence="1">
    <location>
        <begin position="73"/>
        <end position="127"/>
    </location>
</feature>
<reference evidence="2" key="1">
    <citation type="submission" date="2019-12" db="EMBL/GenBank/DDBJ databases">
        <title>Genome sequencing and annotation of Brassica cretica.</title>
        <authorList>
            <person name="Studholme D.J."/>
            <person name="Sarris P.F."/>
        </authorList>
    </citation>
    <scope>NUCLEOTIDE SEQUENCE</scope>
    <source>
        <strain evidence="2">PFS-102/07</strain>
        <tissue evidence="2">Leaf</tissue>
    </source>
</reference>
<organism evidence="2">
    <name type="scientific">Brassica cretica</name>
    <name type="common">Mustard</name>
    <dbReference type="NCBI Taxonomy" id="69181"/>
    <lineage>
        <taxon>Eukaryota</taxon>
        <taxon>Viridiplantae</taxon>
        <taxon>Streptophyta</taxon>
        <taxon>Embryophyta</taxon>
        <taxon>Tracheophyta</taxon>
        <taxon>Spermatophyta</taxon>
        <taxon>Magnoliopsida</taxon>
        <taxon>eudicotyledons</taxon>
        <taxon>Gunneridae</taxon>
        <taxon>Pentapetalae</taxon>
        <taxon>rosids</taxon>
        <taxon>malvids</taxon>
        <taxon>Brassicales</taxon>
        <taxon>Brassicaceae</taxon>
        <taxon>Brassiceae</taxon>
        <taxon>Brassica</taxon>
    </lineage>
</organism>
<feature type="compositionally biased region" description="Basic and acidic residues" evidence="1">
    <location>
        <begin position="75"/>
        <end position="86"/>
    </location>
</feature>
<feature type="region of interest" description="Disordered" evidence="1">
    <location>
        <begin position="217"/>
        <end position="295"/>
    </location>
</feature>
<sequence length="295" mass="33321">MVPRSLTEVSGSHPRNTTGGGRRQTDLKPTQLKTKRRRYNGHLIRSGGDLWRIGGVIKENTKKNVEGARSVLQKAGDKTREPELRHQANNGYSSGCPQNIRRQRRERKEENLTITASTPWQSSHELTKQRSSVASLTETFHSDLSGRALEKPWKEAQIQEDQTKWLRVEEEEVWGKTPSVTPSSEVKRLLQKLKVVFNMPIGLPPKWSRENAITLQAGTPEPDQDGDQAVQNGPTEVFPSDLTDRADRAVYSIDPRTSRLDVRPEPRPDDIIDRPTGVLSRPSRHAKADSRAKIH</sequence>
<dbReference type="EMBL" id="QGKY02000246">
    <property type="protein sequence ID" value="KAF2587477.1"/>
    <property type="molecule type" value="Genomic_DNA"/>
</dbReference>
<feature type="compositionally biased region" description="Polar residues" evidence="1">
    <location>
        <begin position="112"/>
        <end position="127"/>
    </location>
</feature>
<feature type="compositionally biased region" description="Polar residues" evidence="1">
    <location>
        <begin position="87"/>
        <end position="97"/>
    </location>
</feature>
<dbReference type="AlphaFoldDB" id="A0A8S9K0V5"/>